<comment type="caution">
    <text evidence="7">The sequence shown here is derived from an EMBL/GenBank/DDBJ whole genome shotgun (WGS) entry which is preliminary data.</text>
</comment>
<protein>
    <submittedName>
        <fullName evidence="7">ABC transporter ATP-binding protein</fullName>
    </submittedName>
</protein>
<evidence type="ECO:0000256" key="5">
    <source>
        <dbReference type="ARBA" id="ARBA00022840"/>
    </source>
</evidence>
<gene>
    <name evidence="7" type="ORF">H0921_09270</name>
</gene>
<evidence type="ECO:0000256" key="2">
    <source>
        <dbReference type="ARBA" id="ARBA00022448"/>
    </source>
</evidence>
<dbReference type="InterPro" id="IPR050763">
    <property type="entry name" value="ABC_transporter_ATP-binding"/>
</dbReference>
<reference evidence="7 8" key="1">
    <citation type="submission" date="2020-07" db="EMBL/GenBank/DDBJ databases">
        <title>Thermogemmata thermophila gen. nov., sp. nov., a novel moderate thermophilic planctomycete from a Kamchatka hot spring.</title>
        <authorList>
            <person name="Elcheninov A.G."/>
            <person name="Podosokorskaya O.A."/>
            <person name="Kovaleva O.L."/>
            <person name="Novikov A."/>
            <person name="Bonch-Osmolovskaya E.A."/>
            <person name="Toshchakov S.V."/>
            <person name="Kublanov I.V."/>
        </authorList>
    </citation>
    <scope>NUCLEOTIDE SEQUENCE [LARGE SCALE GENOMIC DNA]</scope>
    <source>
        <strain evidence="7 8">2918</strain>
    </source>
</reference>
<dbReference type="Pfam" id="PF13732">
    <property type="entry name" value="DrrA1-3_C"/>
    <property type="match status" value="1"/>
</dbReference>
<dbReference type="PANTHER" id="PTHR42711">
    <property type="entry name" value="ABC TRANSPORTER ATP-BINDING PROTEIN"/>
    <property type="match status" value="1"/>
</dbReference>
<evidence type="ECO:0000313" key="7">
    <source>
        <dbReference type="EMBL" id="MBA2226347.1"/>
    </source>
</evidence>
<proteinExistence type="inferred from homology"/>
<dbReference type="SMART" id="SM00382">
    <property type="entry name" value="AAA"/>
    <property type="match status" value="1"/>
</dbReference>
<dbReference type="Proteomes" id="UP000542342">
    <property type="component" value="Unassembled WGS sequence"/>
</dbReference>
<dbReference type="InterPro" id="IPR003593">
    <property type="entry name" value="AAA+_ATPase"/>
</dbReference>
<sequence length="360" mass="40290">MSATWAIATEELTRTFTKVRRRNWRKRQAAAANSSLSSPVKDEGTFIALHRINLQVRHGELFGLLGPNGAGKTTLIKILATLLSPTSGQAWVNGWDVVRQAEAIRPHINMVSGGESSGYGILTVRENLWLFARLYGVPSRLAYERIDRMLQIVGLEDKAQTRISHLSTGQRQKMNFCRGFITDPKILFLDEPTLGLDVQSARAIRTFIRQWLQEQPGRTILLTTHYMAEAEELCDRIAIIDHGQLLACDTPTALKRQVQQYPRYLIHLAPSTDGWSRLSQIPGVHSLQIRTTTATTDLKLSLLEDAVIGSVVQTVVQHGGRILSLQKLEPTLEDVFLELVGRQLNDQEEELLTAPVQTSD</sequence>
<dbReference type="InterPro" id="IPR027417">
    <property type="entry name" value="P-loop_NTPase"/>
</dbReference>
<dbReference type="InterPro" id="IPR003439">
    <property type="entry name" value="ABC_transporter-like_ATP-bd"/>
</dbReference>
<accession>A0A7V8VEL4</accession>
<dbReference type="Pfam" id="PF00005">
    <property type="entry name" value="ABC_tran"/>
    <property type="match status" value="1"/>
</dbReference>
<comment type="similarity">
    <text evidence="1">Belongs to the ABC transporter superfamily.</text>
</comment>
<keyword evidence="3" id="KW-0536">Nodulation</keyword>
<dbReference type="PANTHER" id="PTHR42711:SF5">
    <property type="entry name" value="ABC TRANSPORTER ATP-BINDING PROTEIN NATA"/>
    <property type="match status" value="1"/>
</dbReference>
<feature type="domain" description="ABC transporter" evidence="6">
    <location>
        <begin position="19"/>
        <end position="267"/>
    </location>
</feature>
<keyword evidence="2" id="KW-0813">Transport</keyword>
<dbReference type="InterPro" id="IPR025302">
    <property type="entry name" value="DrrA1/2-like_C"/>
</dbReference>
<dbReference type="PROSITE" id="PS50893">
    <property type="entry name" value="ABC_TRANSPORTER_2"/>
    <property type="match status" value="1"/>
</dbReference>
<evidence type="ECO:0000256" key="3">
    <source>
        <dbReference type="ARBA" id="ARBA00022458"/>
    </source>
</evidence>
<organism evidence="7 8">
    <name type="scientific">Thermogemmata fonticola</name>
    <dbReference type="NCBI Taxonomy" id="2755323"/>
    <lineage>
        <taxon>Bacteria</taxon>
        <taxon>Pseudomonadati</taxon>
        <taxon>Planctomycetota</taxon>
        <taxon>Planctomycetia</taxon>
        <taxon>Gemmatales</taxon>
        <taxon>Gemmataceae</taxon>
        <taxon>Thermogemmata</taxon>
    </lineage>
</organism>
<keyword evidence="4" id="KW-0547">Nucleotide-binding</keyword>
<dbReference type="GO" id="GO:0016887">
    <property type="term" value="F:ATP hydrolysis activity"/>
    <property type="evidence" value="ECO:0007669"/>
    <property type="project" value="InterPro"/>
</dbReference>
<dbReference type="RefSeq" id="WP_194537781.1">
    <property type="nucleotide sequence ID" value="NZ_JACEFB010000005.1"/>
</dbReference>
<evidence type="ECO:0000256" key="4">
    <source>
        <dbReference type="ARBA" id="ARBA00022741"/>
    </source>
</evidence>
<evidence type="ECO:0000313" key="8">
    <source>
        <dbReference type="Proteomes" id="UP000542342"/>
    </source>
</evidence>
<dbReference type="SUPFAM" id="SSF52540">
    <property type="entry name" value="P-loop containing nucleoside triphosphate hydrolases"/>
    <property type="match status" value="1"/>
</dbReference>
<name>A0A7V8VEL4_9BACT</name>
<keyword evidence="5 7" id="KW-0067">ATP-binding</keyword>
<dbReference type="AlphaFoldDB" id="A0A7V8VEL4"/>
<dbReference type="GO" id="GO:0005524">
    <property type="term" value="F:ATP binding"/>
    <property type="evidence" value="ECO:0007669"/>
    <property type="project" value="UniProtKB-KW"/>
</dbReference>
<dbReference type="EMBL" id="JACEFB010000005">
    <property type="protein sequence ID" value="MBA2226347.1"/>
    <property type="molecule type" value="Genomic_DNA"/>
</dbReference>
<dbReference type="Gene3D" id="3.40.50.300">
    <property type="entry name" value="P-loop containing nucleotide triphosphate hydrolases"/>
    <property type="match status" value="1"/>
</dbReference>
<keyword evidence="8" id="KW-1185">Reference proteome</keyword>
<evidence type="ECO:0000259" key="6">
    <source>
        <dbReference type="PROSITE" id="PS50893"/>
    </source>
</evidence>
<evidence type="ECO:0000256" key="1">
    <source>
        <dbReference type="ARBA" id="ARBA00005417"/>
    </source>
</evidence>